<name>A0AAE0C6P6_9CHLO</name>
<keyword evidence="3" id="KW-1185">Reference proteome</keyword>
<feature type="compositionally biased region" description="Basic and acidic residues" evidence="1">
    <location>
        <begin position="258"/>
        <end position="271"/>
    </location>
</feature>
<dbReference type="InterPro" id="IPR036412">
    <property type="entry name" value="HAD-like_sf"/>
</dbReference>
<feature type="region of interest" description="Disordered" evidence="1">
    <location>
        <begin position="236"/>
        <end position="285"/>
    </location>
</feature>
<feature type="region of interest" description="Disordered" evidence="1">
    <location>
        <begin position="1"/>
        <end position="28"/>
    </location>
</feature>
<organism evidence="2 3">
    <name type="scientific">Cymbomonas tetramitiformis</name>
    <dbReference type="NCBI Taxonomy" id="36881"/>
    <lineage>
        <taxon>Eukaryota</taxon>
        <taxon>Viridiplantae</taxon>
        <taxon>Chlorophyta</taxon>
        <taxon>Pyramimonadophyceae</taxon>
        <taxon>Pyramimonadales</taxon>
        <taxon>Pyramimonadaceae</taxon>
        <taxon>Cymbomonas</taxon>
    </lineage>
</organism>
<evidence type="ECO:0000313" key="2">
    <source>
        <dbReference type="EMBL" id="KAK3248540.1"/>
    </source>
</evidence>
<dbReference type="EMBL" id="LGRX02027989">
    <property type="protein sequence ID" value="KAK3248540.1"/>
    <property type="molecule type" value="Genomic_DNA"/>
</dbReference>
<dbReference type="Gene3D" id="3.40.50.1000">
    <property type="entry name" value="HAD superfamily/HAD-like"/>
    <property type="match status" value="1"/>
</dbReference>
<sequence length="306" mass="34099">MQHAQVPPARFCPALRRTPRPLPTNSHSALPSCTRAAVRYEAFFKHTRRVCSRCFTGHAPCRVAKPAPRRSAACKGPAVPNGNRARPRVYTSTKLGGSGPSEDPLPSTSSVALFDLDRTLIDCDSGWYWIMKELRNPEGRISIFNAAWAAYVLARNKFGLLEAAESMAQILEAAGSAYSGLDAKELTEETHLWFKKIYSGTEGEVADTVLTKWLAEFDTTQAKNVMTVTAKLAAGQGDEEINKPEEEKMKKKKKKKKKEEDDRQQQEEVAGRLRPGAKTTLGVHRQAGKHLLMSWRFDVLWSEQAE</sequence>
<dbReference type="Gene3D" id="1.20.1440.100">
    <property type="entry name" value="SG protein - dephosphorylation function"/>
    <property type="match status" value="1"/>
</dbReference>
<feature type="region of interest" description="Disordered" evidence="1">
    <location>
        <begin position="71"/>
        <end position="106"/>
    </location>
</feature>
<reference evidence="2 3" key="1">
    <citation type="journal article" date="2015" name="Genome Biol. Evol.">
        <title>Comparative Genomics of a Bacterivorous Green Alga Reveals Evolutionary Causalities and Consequences of Phago-Mixotrophic Mode of Nutrition.</title>
        <authorList>
            <person name="Burns J.A."/>
            <person name="Paasch A."/>
            <person name="Narechania A."/>
            <person name="Kim E."/>
        </authorList>
    </citation>
    <scope>NUCLEOTIDE SEQUENCE [LARGE SCALE GENOMIC DNA]</scope>
    <source>
        <strain evidence="2 3">PLY_AMNH</strain>
    </source>
</reference>
<comment type="caution">
    <text evidence="2">The sequence shown here is derived from an EMBL/GenBank/DDBJ whole genome shotgun (WGS) entry which is preliminary data.</text>
</comment>
<evidence type="ECO:0000313" key="3">
    <source>
        <dbReference type="Proteomes" id="UP001190700"/>
    </source>
</evidence>
<dbReference type="SUPFAM" id="SSF56784">
    <property type="entry name" value="HAD-like"/>
    <property type="match status" value="1"/>
</dbReference>
<dbReference type="Proteomes" id="UP001190700">
    <property type="component" value="Unassembled WGS sequence"/>
</dbReference>
<accession>A0AAE0C6P6</accession>
<dbReference type="InterPro" id="IPR023214">
    <property type="entry name" value="HAD_sf"/>
</dbReference>
<protein>
    <submittedName>
        <fullName evidence="2">Uncharacterized protein</fullName>
    </submittedName>
</protein>
<gene>
    <name evidence="2" type="ORF">CYMTET_41997</name>
</gene>
<evidence type="ECO:0000256" key="1">
    <source>
        <dbReference type="SAM" id="MobiDB-lite"/>
    </source>
</evidence>
<feature type="compositionally biased region" description="Basic and acidic residues" evidence="1">
    <location>
        <begin position="240"/>
        <end position="249"/>
    </location>
</feature>
<proteinExistence type="predicted"/>
<dbReference type="AlphaFoldDB" id="A0AAE0C6P6"/>